<dbReference type="Gene3D" id="3.30.450.40">
    <property type="match status" value="1"/>
</dbReference>
<keyword evidence="7" id="KW-1185">Reference proteome</keyword>
<keyword evidence="3" id="KW-0804">Transcription</keyword>
<dbReference type="PROSITE" id="PS51077">
    <property type="entry name" value="HTH_ICLR"/>
    <property type="match status" value="1"/>
</dbReference>
<dbReference type="InterPro" id="IPR036388">
    <property type="entry name" value="WH-like_DNA-bd_sf"/>
</dbReference>
<evidence type="ECO:0000256" key="1">
    <source>
        <dbReference type="ARBA" id="ARBA00023015"/>
    </source>
</evidence>
<dbReference type="RefSeq" id="WP_048551368.1">
    <property type="nucleotide sequence ID" value="NZ_HF570958.1"/>
</dbReference>
<dbReference type="Pfam" id="PF09339">
    <property type="entry name" value="HTH_IclR"/>
    <property type="match status" value="1"/>
</dbReference>
<dbReference type="InterPro" id="IPR036390">
    <property type="entry name" value="WH_DNA-bd_sf"/>
</dbReference>
<accession>A0A077M0X0</accession>
<dbReference type="Pfam" id="PF01614">
    <property type="entry name" value="IclR_C"/>
    <property type="match status" value="1"/>
</dbReference>
<proteinExistence type="predicted"/>
<dbReference type="Gene3D" id="1.10.10.10">
    <property type="entry name" value="Winged helix-like DNA-binding domain superfamily/Winged helix DNA-binding domain"/>
    <property type="match status" value="1"/>
</dbReference>
<dbReference type="Proteomes" id="UP000035721">
    <property type="component" value="Unassembled WGS sequence"/>
</dbReference>
<dbReference type="OrthoDB" id="7274111at2"/>
<dbReference type="InterPro" id="IPR014757">
    <property type="entry name" value="Tscrpt_reg_IclR_C"/>
</dbReference>
<keyword evidence="2" id="KW-0238">DNA-binding</keyword>
<evidence type="ECO:0000256" key="3">
    <source>
        <dbReference type="ARBA" id="ARBA00023163"/>
    </source>
</evidence>
<dbReference type="SMART" id="SM00346">
    <property type="entry name" value="HTH_ICLR"/>
    <property type="match status" value="1"/>
</dbReference>
<evidence type="ECO:0000259" key="5">
    <source>
        <dbReference type="PROSITE" id="PS51078"/>
    </source>
</evidence>
<evidence type="ECO:0000313" key="6">
    <source>
        <dbReference type="EMBL" id="CCH79481.1"/>
    </source>
</evidence>
<dbReference type="PANTHER" id="PTHR30136:SF24">
    <property type="entry name" value="HTH-TYPE TRANSCRIPTIONAL REPRESSOR ALLR"/>
    <property type="match status" value="1"/>
</dbReference>
<dbReference type="SUPFAM" id="SSF46785">
    <property type="entry name" value="Winged helix' DNA-binding domain"/>
    <property type="match status" value="1"/>
</dbReference>
<dbReference type="GO" id="GO:0003677">
    <property type="term" value="F:DNA binding"/>
    <property type="evidence" value="ECO:0007669"/>
    <property type="project" value="UniProtKB-KW"/>
</dbReference>
<sequence>MSTHGTQAVDRAAHLAALVVKADGALTFSDLCAETGYARSTTSRLLAALERSGLLGRDTTGAWLPGQLFAQYAARRSDDEELARLAQPVMEELGELTGETVNVGVVHGGSVVHIAQVASTYILASRDWVGVEVPAHLSALGKVLFAYHVLELPEGPLERPTKASLGSVRALRAQLPGIRAAGYATTVDELEVGLTGIAAPVVVDGECIAALGLSGPTARLQDQMGALGHTVTRHATTLSTQIGRHRKDGAA</sequence>
<dbReference type="AlphaFoldDB" id="A0A077M0X0"/>
<dbReference type="EMBL" id="CAJB01000375">
    <property type="protein sequence ID" value="CCH79481.1"/>
    <property type="molecule type" value="Genomic_DNA"/>
</dbReference>
<dbReference type="STRING" id="1194083.BN12_440025"/>
<dbReference type="PROSITE" id="PS51078">
    <property type="entry name" value="ICLR_ED"/>
    <property type="match status" value="1"/>
</dbReference>
<protein>
    <submittedName>
        <fullName evidence="6">Putative Transcriptional regulator, IclR family</fullName>
    </submittedName>
</protein>
<dbReference type="InterPro" id="IPR005471">
    <property type="entry name" value="Tscrpt_reg_IclR_N"/>
</dbReference>
<dbReference type="PANTHER" id="PTHR30136">
    <property type="entry name" value="HELIX-TURN-HELIX TRANSCRIPTIONAL REGULATOR, ICLR FAMILY"/>
    <property type="match status" value="1"/>
</dbReference>
<feature type="domain" description="IclR-ED" evidence="5">
    <location>
        <begin position="68"/>
        <end position="244"/>
    </location>
</feature>
<feature type="domain" description="HTH iclR-type" evidence="4">
    <location>
        <begin position="6"/>
        <end position="67"/>
    </location>
</feature>
<dbReference type="InterPro" id="IPR029016">
    <property type="entry name" value="GAF-like_dom_sf"/>
</dbReference>
<organism evidence="6 7">
    <name type="scientific">Nostocoides japonicum T1-X7</name>
    <dbReference type="NCBI Taxonomy" id="1194083"/>
    <lineage>
        <taxon>Bacteria</taxon>
        <taxon>Bacillati</taxon>
        <taxon>Actinomycetota</taxon>
        <taxon>Actinomycetes</taxon>
        <taxon>Micrococcales</taxon>
        <taxon>Intrasporangiaceae</taxon>
        <taxon>Nostocoides</taxon>
    </lineage>
</organism>
<comment type="caution">
    <text evidence="6">The sequence shown here is derived from an EMBL/GenBank/DDBJ whole genome shotgun (WGS) entry which is preliminary data.</text>
</comment>
<evidence type="ECO:0000313" key="7">
    <source>
        <dbReference type="Proteomes" id="UP000035721"/>
    </source>
</evidence>
<reference evidence="6 7" key="1">
    <citation type="journal article" date="2013" name="ISME J.">
        <title>A metabolic model for members of the genus Tetrasphaera involved in enhanced biological phosphorus removal.</title>
        <authorList>
            <person name="Kristiansen R."/>
            <person name="Nguyen H.T.T."/>
            <person name="Saunders A.M."/>
            <person name="Nielsen J.L."/>
            <person name="Wimmer R."/>
            <person name="Le V.Q."/>
            <person name="McIlroy S.J."/>
            <person name="Petrovski S."/>
            <person name="Seviour R.J."/>
            <person name="Calteau A."/>
            <person name="Nielsen K.L."/>
            <person name="Nielsen P.H."/>
        </authorList>
    </citation>
    <scope>NUCLEOTIDE SEQUENCE [LARGE SCALE GENOMIC DNA]</scope>
    <source>
        <strain evidence="6 7">T1-X7</strain>
    </source>
</reference>
<dbReference type="GO" id="GO:0045892">
    <property type="term" value="P:negative regulation of DNA-templated transcription"/>
    <property type="evidence" value="ECO:0007669"/>
    <property type="project" value="TreeGrafter"/>
</dbReference>
<evidence type="ECO:0000256" key="2">
    <source>
        <dbReference type="ARBA" id="ARBA00023125"/>
    </source>
</evidence>
<gene>
    <name evidence="6" type="ORF">BN12_440025</name>
</gene>
<dbReference type="InterPro" id="IPR050707">
    <property type="entry name" value="HTH_MetabolicPath_Reg"/>
</dbReference>
<name>A0A077M0X0_9MICO</name>
<dbReference type="SUPFAM" id="SSF55781">
    <property type="entry name" value="GAF domain-like"/>
    <property type="match status" value="1"/>
</dbReference>
<keyword evidence="1" id="KW-0805">Transcription regulation</keyword>
<evidence type="ECO:0000259" key="4">
    <source>
        <dbReference type="PROSITE" id="PS51077"/>
    </source>
</evidence>
<dbReference type="GO" id="GO:0003700">
    <property type="term" value="F:DNA-binding transcription factor activity"/>
    <property type="evidence" value="ECO:0007669"/>
    <property type="project" value="TreeGrafter"/>
</dbReference>